<evidence type="ECO:0000313" key="1">
    <source>
        <dbReference type="EMBL" id="GER40819.1"/>
    </source>
</evidence>
<sequence length="177" mass="19621">MVEVSEYLIAPLGWAKERAPGLPLLEFSYFSSKACAREGIPIVVLIQTSLQLISKIIGRKIDSKGLKILDQRERRASVGLSPSVSVSVLESGTNLKKEMAPALAITSTGTIPMLPSWLSFSDHGQDSVRPHPMDIVQADRFKVRKSLTEESNRLPRHVFIKLSNNTKRRKKDGKATL</sequence>
<comment type="caution">
    <text evidence="1">The sequence shown here is derived from an EMBL/GenBank/DDBJ whole genome shotgun (WGS) entry which is preliminary data.</text>
</comment>
<dbReference type="Proteomes" id="UP000325081">
    <property type="component" value="Unassembled WGS sequence"/>
</dbReference>
<reference evidence="2" key="1">
    <citation type="journal article" date="2019" name="Curr. Biol.">
        <title>Genome Sequence of Striga asiatica Provides Insight into the Evolution of Plant Parasitism.</title>
        <authorList>
            <person name="Yoshida S."/>
            <person name="Kim S."/>
            <person name="Wafula E.K."/>
            <person name="Tanskanen J."/>
            <person name="Kim Y.M."/>
            <person name="Honaas L."/>
            <person name="Yang Z."/>
            <person name="Spallek T."/>
            <person name="Conn C.E."/>
            <person name="Ichihashi Y."/>
            <person name="Cheong K."/>
            <person name="Cui S."/>
            <person name="Der J.P."/>
            <person name="Gundlach H."/>
            <person name="Jiao Y."/>
            <person name="Hori C."/>
            <person name="Ishida J.K."/>
            <person name="Kasahara H."/>
            <person name="Kiba T."/>
            <person name="Kim M.S."/>
            <person name="Koo N."/>
            <person name="Laohavisit A."/>
            <person name="Lee Y.H."/>
            <person name="Lumba S."/>
            <person name="McCourt P."/>
            <person name="Mortimer J.C."/>
            <person name="Mutuku J.M."/>
            <person name="Nomura T."/>
            <person name="Sasaki-Sekimoto Y."/>
            <person name="Seto Y."/>
            <person name="Wang Y."/>
            <person name="Wakatake T."/>
            <person name="Sakakibara H."/>
            <person name="Demura T."/>
            <person name="Yamaguchi S."/>
            <person name="Yoneyama K."/>
            <person name="Manabe R.I."/>
            <person name="Nelson D.C."/>
            <person name="Schulman A.H."/>
            <person name="Timko M.P."/>
            <person name="dePamphilis C.W."/>
            <person name="Choi D."/>
            <person name="Shirasu K."/>
        </authorList>
    </citation>
    <scope>NUCLEOTIDE SEQUENCE [LARGE SCALE GENOMIC DNA]</scope>
    <source>
        <strain evidence="2">cv. UVA1</strain>
    </source>
</reference>
<proteinExistence type="predicted"/>
<dbReference type="EMBL" id="BKCP01005961">
    <property type="protein sequence ID" value="GER40819.1"/>
    <property type="molecule type" value="Genomic_DNA"/>
</dbReference>
<keyword evidence="2" id="KW-1185">Reference proteome</keyword>
<accession>A0A5A7Q6E8</accession>
<gene>
    <name evidence="1" type="ORF">STAS_17511</name>
</gene>
<dbReference type="AlphaFoldDB" id="A0A5A7Q6E8"/>
<name>A0A5A7Q6E8_STRAF</name>
<evidence type="ECO:0000313" key="2">
    <source>
        <dbReference type="Proteomes" id="UP000325081"/>
    </source>
</evidence>
<organism evidence="1 2">
    <name type="scientific">Striga asiatica</name>
    <name type="common">Asiatic witchweed</name>
    <name type="synonym">Buchnera asiatica</name>
    <dbReference type="NCBI Taxonomy" id="4170"/>
    <lineage>
        <taxon>Eukaryota</taxon>
        <taxon>Viridiplantae</taxon>
        <taxon>Streptophyta</taxon>
        <taxon>Embryophyta</taxon>
        <taxon>Tracheophyta</taxon>
        <taxon>Spermatophyta</taxon>
        <taxon>Magnoliopsida</taxon>
        <taxon>eudicotyledons</taxon>
        <taxon>Gunneridae</taxon>
        <taxon>Pentapetalae</taxon>
        <taxon>asterids</taxon>
        <taxon>lamiids</taxon>
        <taxon>Lamiales</taxon>
        <taxon>Orobanchaceae</taxon>
        <taxon>Buchnereae</taxon>
        <taxon>Striga</taxon>
    </lineage>
</organism>
<protein>
    <submittedName>
        <fullName evidence="1">Aspartate racemase</fullName>
    </submittedName>
</protein>